<dbReference type="InterPro" id="IPR027417">
    <property type="entry name" value="P-loop_NTPase"/>
</dbReference>
<dbReference type="Pfam" id="PF04969">
    <property type="entry name" value="CS"/>
    <property type="match status" value="1"/>
</dbReference>
<comment type="caution">
    <text evidence="16">The sequence shown here is derived from an EMBL/GenBank/DDBJ whole genome shotgun (WGS) entry which is preliminary data.</text>
</comment>
<dbReference type="GO" id="GO:0031047">
    <property type="term" value="P:regulatory ncRNA-mediated gene silencing"/>
    <property type="evidence" value="ECO:0007669"/>
    <property type="project" value="UniProtKB-KW"/>
</dbReference>
<evidence type="ECO:0000256" key="2">
    <source>
        <dbReference type="ARBA" id="ARBA00022473"/>
    </source>
</evidence>
<dbReference type="InterPro" id="IPR035437">
    <property type="entry name" value="SNase_OB-fold_sf"/>
</dbReference>
<keyword evidence="5" id="KW-0221">Differentiation</keyword>
<keyword evidence="10" id="KW-0943">RNA-mediated gene silencing</keyword>
<evidence type="ECO:0000256" key="12">
    <source>
        <dbReference type="ARBA" id="ARBA00047984"/>
    </source>
</evidence>
<dbReference type="Proteomes" id="UP000814243">
    <property type="component" value="Unassembled WGS sequence"/>
</dbReference>
<evidence type="ECO:0000256" key="8">
    <source>
        <dbReference type="ARBA" id="ARBA00022840"/>
    </source>
</evidence>
<name>A0A922MH92_SPOEX</name>
<feature type="compositionally biased region" description="Polar residues" evidence="13">
    <location>
        <begin position="514"/>
        <end position="525"/>
    </location>
</feature>
<evidence type="ECO:0000256" key="9">
    <source>
        <dbReference type="ARBA" id="ARBA00022871"/>
    </source>
</evidence>
<dbReference type="GO" id="GO:0016787">
    <property type="term" value="F:hydrolase activity"/>
    <property type="evidence" value="ECO:0007669"/>
    <property type="project" value="UniProtKB-KW"/>
</dbReference>
<dbReference type="GO" id="GO:0003676">
    <property type="term" value="F:nucleic acid binding"/>
    <property type="evidence" value="ECO:0007669"/>
    <property type="project" value="InterPro"/>
</dbReference>
<dbReference type="InterPro" id="IPR002999">
    <property type="entry name" value="Tudor"/>
</dbReference>
<protein>
    <recommendedName>
        <fullName evidence="1">RNA helicase</fullName>
        <ecNumber evidence="1">3.6.4.13</ecNumber>
    </recommendedName>
</protein>
<evidence type="ECO:0000259" key="14">
    <source>
        <dbReference type="PROSITE" id="PS51192"/>
    </source>
</evidence>
<dbReference type="GO" id="GO:0007283">
    <property type="term" value="P:spermatogenesis"/>
    <property type="evidence" value="ECO:0007669"/>
    <property type="project" value="UniProtKB-KW"/>
</dbReference>
<evidence type="ECO:0000256" key="5">
    <source>
        <dbReference type="ARBA" id="ARBA00022782"/>
    </source>
</evidence>
<sequence>MGSDYYKVDVVHYINPHLIWVITRKQDDESLFHFEQIGLYGVLPQNVTIDVDCVLKTEVSEEWLPAAVVAMTKSFHDAAEIWFSPTYIDKKSSIFDDNTHKFGDICVVKKDGKSITLMDEVVQSGFAYTDENLFHQQLVQNNLPIKLGYVAEHDVLKKLKEGFLPRRVPENLWLYILRQQTSVFEEKQQLEESIKNRKVPIQDRDKLDTIFKSKMNDFNLCKDVDEVSAGRANSIRRNRSTVETTNEKTVNWKNKFEWLEQKAKEKRRQNSGSECNKSFTSGDTDRSSENKKQNGITRFRNDNNRFTNKTENNRDNRSENNSYTKRNSSNNSDNQNSDLNNQNNYREDRHENNDQNNKINIRNHQNNHRNYQNNHRNYQNNDRNNQNKYRNNQNNDRNNRYHDRNNRNDDRNNSNDDRNNSNDDRNNSNDDRNNSNDDRDKDNDRDYRNNDEKHQNLNKLVKKPQKSAGQEVRNIAYGPAGLAHTKFRIKPYAEDEEERKKTKQLQETQKKMCENTTPEVKSNISNSDTSMQYQLTQNSVQTDTQINTTRKNGAFEFLKRKRQFLEQQKKVINVVSTSDNESDNGMAALDEELRKKYEKHDKKPEENIEILGEPERKPNVNPYRNLDGSISVFVDKLTTPILMVHTKKGNRVQPISNMRDIPFGNNIHCALRDMQITRPMRTQTISWMSILRGHSFFVVSPHKSGNTMGYLPAVCRLASDFKETYDKCELRSIIVCATSRSLHHVQNVCKILAHNVKVLACHAGMSDLSITTSLLNGCDILVCTPSMLVRLIQKDFCLDLHNISTFVVDDCEYISKFYVKEIKYCIMKVLEIVKKRPNKEWKCQFIAVSRIWCDVLSSLAKKAPDSIVCISAFEECVLYSKAATTVEFLAEEKKLASVMKFLQDIDKSKKTVIVCKSDHEVKLISEALINLKHVVFSCDSRMTVEDLYALDKALKEYEEPLLGPILVCCDGNLSHLNVTDAHYLIQYSLPNLFSMFSRRFAVLNDNYSSIFNDTDSNVKIKILLDDSNIEALPKILQFVKRCMRDVPPHLDEITSEVVREKNLVLAKSLVPVCKMLLTLGECSNYWDCHDRHAFFKEYDEPKEWLPKDGVINFKVIHYHSAAHYSTRLLSYVSNDKTTKTFPQNYSLLSLKMGLYYSKESNKRLQGILKTGDICAVTLKQNLFVRCQVIKIFNFKGNNVLIKLIDEEKYKYVSDTSIYYLPDELKKIETHVVNVALANIRPEDKDVTYSDLAEKHVKQFIEENDEVFVRGQIAMVIGNTVLVETLEVCQELSSLEEIVVKHNLRKELLDGHAVSYPEHINNLKKMCDFVVANDASNKQTIKDPIPSAISKALPKCRWAHLENGVFSSVMFMAAENPTQFFVRLAKFDKCLTTLINDIKLYVAENPEPKKDINDGDIVIAEHPDDSTFERARVEGSIINGKVKCFFVDQAEWREVSVKKILPITEKFITQLPFQVIECRLIGVKPFGESWSDFATNFFTDSCFNGIDQHKMLYTKYFKKEKATVTDGHKYGIVLIDTYSEEDIIINQMLIEKNLAKENDEIELLDNIGFEKEEEATYDSDDEFEPKSVVSTIDNAIFSKNPDQQPSSNNVLRYVPVMDSEEDEDDDEYDLVSADPKTPFPVPLSEIVSIKELPDAEWTEEDAASPLTCYVPGENNEQDTNTDDVDIKTDNEETQNNATDLENSEVDTKSIVEEGKDNKVDEKVNAEVVKPKTDVEKKTNEIICKPKLLWSQTRTVVTLKIQLIVDKYDMTIKERSINMSAKVNDTAYGFDIELYGVVNVNRCSHANKGQYILVKLWKVMASKWLSLTKDPEVKKWIAYDMDTIEVSSDEEFELDLGVLPPPSTCSPMVYNLLYRVR</sequence>
<feature type="region of interest" description="Disordered" evidence="13">
    <location>
        <begin position="489"/>
        <end position="525"/>
    </location>
</feature>
<gene>
    <name evidence="16" type="ORF">HF086_011733</name>
</gene>
<dbReference type="CDD" id="cd20435">
    <property type="entry name" value="Tudor_TDRD12_rpt2"/>
    <property type="match status" value="1"/>
</dbReference>
<keyword evidence="9" id="KW-0744">Spermatogenesis</keyword>
<evidence type="ECO:0000256" key="1">
    <source>
        <dbReference type="ARBA" id="ARBA00012552"/>
    </source>
</evidence>
<keyword evidence="6" id="KW-0378">Hydrolase</keyword>
<feature type="domain" description="CS" evidence="15">
    <location>
        <begin position="1741"/>
        <end position="1826"/>
    </location>
</feature>
<evidence type="ECO:0000256" key="7">
    <source>
        <dbReference type="ARBA" id="ARBA00022806"/>
    </source>
</evidence>
<feature type="region of interest" description="Disordered" evidence="13">
    <location>
        <begin position="263"/>
        <end position="471"/>
    </location>
</feature>
<dbReference type="GO" id="GO:0005524">
    <property type="term" value="F:ATP binding"/>
    <property type="evidence" value="ECO:0007669"/>
    <property type="project" value="UniProtKB-KW"/>
</dbReference>
<dbReference type="InterPro" id="IPR008978">
    <property type="entry name" value="HSP20-like_chaperone"/>
</dbReference>
<dbReference type="GO" id="GO:0005737">
    <property type="term" value="C:cytoplasm"/>
    <property type="evidence" value="ECO:0007669"/>
    <property type="project" value="UniProtKB-ARBA"/>
</dbReference>
<feature type="compositionally biased region" description="Basic and acidic residues" evidence="13">
    <location>
        <begin position="283"/>
        <end position="292"/>
    </location>
</feature>
<dbReference type="SMART" id="SM00333">
    <property type="entry name" value="TUDOR"/>
    <property type="match status" value="2"/>
</dbReference>
<evidence type="ECO:0000256" key="4">
    <source>
        <dbReference type="ARBA" id="ARBA00022741"/>
    </source>
</evidence>
<dbReference type="EC" id="3.6.4.13" evidence="1"/>
<evidence type="ECO:0000256" key="10">
    <source>
        <dbReference type="ARBA" id="ARBA00023158"/>
    </source>
</evidence>
<dbReference type="Gene3D" id="2.40.50.90">
    <property type="match status" value="1"/>
</dbReference>
<dbReference type="GO" id="GO:0003724">
    <property type="term" value="F:RNA helicase activity"/>
    <property type="evidence" value="ECO:0007669"/>
    <property type="project" value="UniProtKB-EC"/>
</dbReference>
<feature type="compositionally biased region" description="Polar residues" evidence="13">
    <location>
        <begin position="270"/>
        <end position="282"/>
    </location>
</feature>
<dbReference type="Pfam" id="PF00567">
    <property type="entry name" value="TUDOR"/>
    <property type="match status" value="1"/>
</dbReference>
<evidence type="ECO:0000313" key="16">
    <source>
        <dbReference type="EMBL" id="KAH9636897.1"/>
    </source>
</evidence>
<dbReference type="EMBL" id="JACEFF010000468">
    <property type="protein sequence ID" value="KAH9636897.1"/>
    <property type="molecule type" value="Genomic_DNA"/>
</dbReference>
<dbReference type="Gene3D" id="2.30.30.140">
    <property type="match status" value="2"/>
</dbReference>
<evidence type="ECO:0000313" key="17">
    <source>
        <dbReference type="Proteomes" id="UP000814243"/>
    </source>
</evidence>
<evidence type="ECO:0000256" key="11">
    <source>
        <dbReference type="ARBA" id="ARBA00023254"/>
    </source>
</evidence>
<dbReference type="InterPro" id="IPR014001">
    <property type="entry name" value="Helicase_ATP-bd"/>
</dbReference>
<dbReference type="GO" id="GO:0042078">
    <property type="term" value="P:germ-line stem cell division"/>
    <property type="evidence" value="ECO:0007669"/>
    <property type="project" value="TreeGrafter"/>
</dbReference>
<dbReference type="PROSITE" id="PS51192">
    <property type="entry name" value="HELICASE_ATP_BIND_1"/>
    <property type="match status" value="1"/>
</dbReference>
<keyword evidence="2" id="KW-0217">Developmental protein</keyword>
<keyword evidence="7" id="KW-0347">Helicase</keyword>
<dbReference type="PANTHER" id="PTHR22655:SF2">
    <property type="entry name" value="ATP-DEPENDENT RNA HELICASE TDRD12-RELATED"/>
    <property type="match status" value="1"/>
</dbReference>
<dbReference type="SUPFAM" id="SSF52540">
    <property type="entry name" value="P-loop containing nucleoside triphosphate hydrolases"/>
    <property type="match status" value="1"/>
</dbReference>
<feature type="compositionally biased region" description="Low complexity" evidence="13">
    <location>
        <begin position="319"/>
        <end position="344"/>
    </location>
</feature>
<dbReference type="InterPro" id="IPR011545">
    <property type="entry name" value="DEAD/DEAH_box_helicase_dom"/>
</dbReference>
<dbReference type="PROSITE" id="PS51203">
    <property type="entry name" value="CS"/>
    <property type="match status" value="1"/>
</dbReference>
<proteinExistence type="predicted"/>
<dbReference type="SUPFAM" id="SSF49764">
    <property type="entry name" value="HSP20-like chaperones"/>
    <property type="match status" value="1"/>
</dbReference>
<keyword evidence="4" id="KW-0547">Nucleotide-binding</keyword>
<feature type="compositionally biased region" description="Low complexity" evidence="13">
    <location>
        <begin position="354"/>
        <end position="396"/>
    </location>
</feature>
<keyword evidence="8" id="KW-0067">ATP-binding</keyword>
<feature type="domain" description="Helicase ATP-binding" evidence="14">
    <location>
        <begin position="687"/>
        <end position="849"/>
    </location>
</feature>
<keyword evidence="11" id="KW-0469">Meiosis</keyword>
<keyword evidence="3" id="KW-0677">Repeat</keyword>
<reference evidence="16" key="1">
    <citation type="journal article" date="2021" name="G3 (Bethesda)">
        <title>Genome and transcriptome analysis of the beet armyworm Spodoptera exigua reveals targets for pest control. .</title>
        <authorList>
            <person name="Simon S."/>
            <person name="Breeschoten T."/>
            <person name="Jansen H.J."/>
            <person name="Dirks R.P."/>
            <person name="Schranz M.E."/>
            <person name="Ros V.I.D."/>
        </authorList>
    </citation>
    <scope>NUCLEOTIDE SEQUENCE</scope>
    <source>
        <strain evidence="16">TB_SE_WUR_2020</strain>
    </source>
</reference>
<evidence type="ECO:0000256" key="3">
    <source>
        <dbReference type="ARBA" id="ARBA00022737"/>
    </source>
</evidence>
<evidence type="ECO:0000256" key="13">
    <source>
        <dbReference type="SAM" id="MobiDB-lite"/>
    </source>
</evidence>
<dbReference type="InterPro" id="IPR007052">
    <property type="entry name" value="CS_dom"/>
</dbReference>
<dbReference type="SUPFAM" id="SSF63748">
    <property type="entry name" value="Tudor/PWWP/MBT"/>
    <property type="match status" value="2"/>
</dbReference>
<evidence type="ECO:0000259" key="15">
    <source>
        <dbReference type="PROSITE" id="PS51203"/>
    </source>
</evidence>
<feature type="compositionally biased region" description="Basic and acidic residues" evidence="13">
    <location>
        <begin position="397"/>
        <end position="455"/>
    </location>
</feature>
<dbReference type="GO" id="GO:0051321">
    <property type="term" value="P:meiotic cell cycle"/>
    <property type="evidence" value="ECO:0007669"/>
    <property type="project" value="UniProtKB-KW"/>
</dbReference>
<dbReference type="PANTHER" id="PTHR22655">
    <property type="entry name" value="ATP-DEPENDENT RNA HELICASE TDRD12-RELATED"/>
    <property type="match status" value="1"/>
</dbReference>
<dbReference type="Gene3D" id="3.40.50.300">
    <property type="entry name" value="P-loop containing nucleotide triphosphate hydrolases"/>
    <property type="match status" value="2"/>
</dbReference>
<dbReference type="Pfam" id="PF00270">
    <property type="entry name" value="DEAD"/>
    <property type="match status" value="1"/>
</dbReference>
<dbReference type="Gene3D" id="2.60.40.790">
    <property type="match status" value="1"/>
</dbReference>
<accession>A0A922MH92</accession>
<comment type="catalytic activity">
    <reaction evidence="12">
        <text>ATP + H2O = ADP + phosphate + H(+)</text>
        <dbReference type="Rhea" id="RHEA:13065"/>
        <dbReference type="ChEBI" id="CHEBI:15377"/>
        <dbReference type="ChEBI" id="CHEBI:15378"/>
        <dbReference type="ChEBI" id="CHEBI:30616"/>
        <dbReference type="ChEBI" id="CHEBI:43474"/>
        <dbReference type="ChEBI" id="CHEBI:456216"/>
        <dbReference type="EC" id="3.6.4.13"/>
    </reaction>
</comment>
<organism evidence="16 17">
    <name type="scientific">Spodoptera exigua</name>
    <name type="common">Beet armyworm</name>
    <name type="synonym">Noctua fulgens</name>
    <dbReference type="NCBI Taxonomy" id="7107"/>
    <lineage>
        <taxon>Eukaryota</taxon>
        <taxon>Metazoa</taxon>
        <taxon>Ecdysozoa</taxon>
        <taxon>Arthropoda</taxon>
        <taxon>Hexapoda</taxon>
        <taxon>Insecta</taxon>
        <taxon>Pterygota</taxon>
        <taxon>Neoptera</taxon>
        <taxon>Endopterygota</taxon>
        <taxon>Lepidoptera</taxon>
        <taxon>Glossata</taxon>
        <taxon>Ditrysia</taxon>
        <taxon>Noctuoidea</taxon>
        <taxon>Noctuidae</taxon>
        <taxon>Amphipyrinae</taxon>
        <taxon>Spodoptera</taxon>
    </lineage>
</organism>
<evidence type="ECO:0000256" key="6">
    <source>
        <dbReference type="ARBA" id="ARBA00022801"/>
    </source>
</evidence>